<dbReference type="OrthoDB" id="594666at2"/>
<dbReference type="EMBL" id="NQXA01000018">
    <property type="protein sequence ID" value="PHQ28193.1"/>
    <property type="molecule type" value="Genomic_DNA"/>
</dbReference>
<evidence type="ECO:0000256" key="1">
    <source>
        <dbReference type="SAM" id="MobiDB-lite"/>
    </source>
</evidence>
<feature type="region of interest" description="Disordered" evidence="1">
    <location>
        <begin position="177"/>
        <end position="205"/>
    </location>
</feature>
<dbReference type="RefSeq" id="WP_099647368.1">
    <property type="nucleotide sequence ID" value="NZ_KZ319299.1"/>
</dbReference>
<organism evidence="2 3">
    <name type="scientific">Leeuwenhoekiella nanhaiensis</name>
    <dbReference type="NCBI Taxonomy" id="1655491"/>
    <lineage>
        <taxon>Bacteria</taxon>
        <taxon>Pseudomonadati</taxon>
        <taxon>Bacteroidota</taxon>
        <taxon>Flavobacteriia</taxon>
        <taxon>Flavobacteriales</taxon>
        <taxon>Flavobacteriaceae</taxon>
        <taxon>Leeuwenhoekiella</taxon>
    </lineage>
</organism>
<proteinExistence type="predicted"/>
<name>A0A2G1VN55_9FLAO</name>
<accession>A0A2G1VN55</accession>
<evidence type="ECO:0008006" key="4">
    <source>
        <dbReference type="Google" id="ProtNLM"/>
    </source>
</evidence>
<comment type="caution">
    <text evidence="2">The sequence shown here is derived from an EMBL/GenBank/DDBJ whole genome shotgun (WGS) entry which is preliminary data.</text>
</comment>
<keyword evidence="3" id="KW-1185">Reference proteome</keyword>
<dbReference type="Proteomes" id="UP000229433">
    <property type="component" value="Unassembled WGS sequence"/>
</dbReference>
<sequence length="308" mass="36029">MQTKTFTYLLEHPDRITGEESMELRNLVKEYPFFQAARALYLKGLKNDDSYLYNTELKKTAAYTQDRSVLFDYITSDFFNQTQVSEQIKNQEAHLKNMAVFEFTDVSAQLEAEEVDKAHRVLDPEFFVPKEPTEEKNKEDQTPEEQLQVGKPLEFNKKETHSFSEWLKLTSFNKINREPSPADIEEPQITETQVSEEKEEPQAPITEQTITEEDPDRARRLELIDRFIETNPKIKVSPPDTGFKKTDLEDRFKPSDSLMTETLARVYVEQKNYAKAKQAYKILSLKYPEKSGFFADQIRAIEQLQENK</sequence>
<protein>
    <recommendedName>
        <fullName evidence="4">Tetratricopeptide repeat protein</fullName>
    </recommendedName>
</protein>
<dbReference type="AlphaFoldDB" id="A0A2G1VN55"/>
<evidence type="ECO:0000313" key="3">
    <source>
        <dbReference type="Proteomes" id="UP000229433"/>
    </source>
</evidence>
<evidence type="ECO:0000313" key="2">
    <source>
        <dbReference type="EMBL" id="PHQ28193.1"/>
    </source>
</evidence>
<gene>
    <name evidence="2" type="ORF">CJ305_16280</name>
</gene>
<feature type="region of interest" description="Disordered" evidence="1">
    <location>
        <begin position="128"/>
        <end position="154"/>
    </location>
</feature>
<reference evidence="2 3" key="1">
    <citation type="submission" date="2017-08" db="EMBL/GenBank/DDBJ databases">
        <title>The whole genome shortgun sequences of strain Leeuwenhoekiella nanhaiensis G18 from the South China Sea.</title>
        <authorList>
            <person name="Liu Q."/>
        </authorList>
    </citation>
    <scope>NUCLEOTIDE SEQUENCE [LARGE SCALE GENOMIC DNA]</scope>
    <source>
        <strain evidence="2 3">G18</strain>
    </source>
</reference>
<feature type="compositionally biased region" description="Basic and acidic residues" evidence="1">
    <location>
        <begin position="131"/>
        <end position="141"/>
    </location>
</feature>